<comment type="caution">
    <text evidence="3">The sequence shown here is derived from an EMBL/GenBank/DDBJ whole genome shotgun (WGS) entry which is preliminary data.</text>
</comment>
<gene>
    <name evidence="3" type="ORF">CVO96_07670</name>
</gene>
<keyword evidence="4" id="KW-1185">Reference proteome</keyword>
<evidence type="ECO:0000313" key="3">
    <source>
        <dbReference type="EMBL" id="PNY81282.1"/>
    </source>
</evidence>
<keyword evidence="1" id="KW-0732">Signal</keyword>
<evidence type="ECO:0000313" key="4">
    <source>
        <dbReference type="Proteomes" id="UP000236379"/>
    </source>
</evidence>
<dbReference type="InterPro" id="IPR008613">
    <property type="entry name" value="Excalibur_Ca-bd_domain"/>
</dbReference>
<evidence type="ECO:0000256" key="1">
    <source>
        <dbReference type="SAM" id="SignalP"/>
    </source>
</evidence>
<reference evidence="3 4" key="1">
    <citation type="submission" date="2018-01" db="EMBL/GenBank/DDBJ databases">
        <title>Deinococcus koreensis sp. nov., a radiation-resistant bacterium isolated from river water.</title>
        <authorList>
            <person name="Choi A."/>
        </authorList>
    </citation>
    <scope>NUCLEOTIDE SEQUENCE [LARGE SCALE GENOMIC DNA]</scope>
    <source>
        <strain evidence="3 4">SJW1-2</strain>
    </source>
</reference>
<sequence length="138" mass="14452">MRLFSGRVAGKKVLALALVGGTWLGSAQAATAYTRVESNLRRVAAPNGLVVGVVPGGTLLTVACSGQWCRTSYQGRGGYVARTLLTPFTRSAPLSGVFYASCRAMRAANKAPIRLGREGYRVGLDSNSNGVACDQGDR</sequence>
<dbReference type="SMART" id="SM00894">
    <property type="entry name" value="Excalibur"/>
    <property type="match status" value="1"/>
</dbReference>
<dbReference type="Proteomes" id="UP000236379">
    <property type="component" value="Unassembled WGS sequence"/>
</dbReference>
<dbReference type="Gene3D" id="2.30.30.40">
    <property type="entry name" value="SH3 Domains"/>
    <property type="match status" value="1"/>
</dbReference>
<dbReference type="EMBL" id="PPPD01000001">
    <property type="protein sequence ID" value="PNY81282.1"/>
    <property type="molecule type" value="Genomic_DNA"/>
</dbReference>
<feature type="signal peptide" evidence="1">
    <location>
        <begin position="1"/>
        <end position="29"/>
    </location>
</feature>
<accession>A0A2K3UXL1</accession>
<evidence type="ECO:0000259" key="2">
    <source>
        <dbReference type="SMART" id="SM00894"/>
    </source>
</evidence>
<feature type="chain" id="PRO_5014456878" evidence="1">
    <location>
        <begin position="30"/>
        <end position="138"/>
    </location>
</feature>
<organism evidence="3 4">
    <name type="scientific">Deinococcus koreensis</name>
    <dbReference type="NCBI Taxonomy" id="2054903"/>
    <lineage>
        <taxon>Bacteria</taxon>
        <taxon>Thermotogati</taxon>
        <taxon>Deinococcota</taxon>
        <taxon>Deinococci</taxon>
        <taxon>Deinococcales</taxon>
        <taxon>Deinococcaceae</taxon>
        <taxon>Deinococcus</taxon>
    </lineage>
</organism>
<dbReference type="Pfam" id="PF05901">
    <property type="entry name" value="Excalibur"/>
    <property type="match status" value="1"/>
</dbReference>
<feature type="domain" description="Excalibur calcium-binding" evidence="2">
    <location>
        <begin position="98"/>
        <end position="134"/>
    </location>
</feature>
<protein>
    <submittedName>
        <fullName evidence="3">Ligand-binding protein SH3</fullName>
    </submittedName>
</protein>
<name>A0A2K3UXL1_9DEIO</name>
<dbReference type="RefSeq" id="WP_103311725.1">
    <property type="nucleotide sequence ID" value="NZ_PPPD01000001.1"/>
</dbReference>
<dbReference type="AlphaFoldDB" id="A0A2K3UXL1"/>
<dbReference type="OrthoDB" id="72940at2"/>
<proteinExistence type="predicted"/>